<dbReference type="Proteomes" id="UP000004191">
    <property type="component" value="Unassembled WGS sequence"/>
</dbReference>
<dbReference type="eggNOG" id="COG3884">
    <property type="taxonomic scope" value="Bacteria"/>
</dbReference>
<proteinExistence type="inferred from homology"/>
<keyword evidence="5" id="KW-0809">Transit peptide</keyword>
<dbReference type="HOGENOM" id="CLU_045466_2_1_9"/>
<dbReference type="Gene3D" id="3.10.129.10">
    <property type="entry name" value="Hotdog Thioesterase"/>
    <property type="match status" value="1"/>
</dbReference>
<accession>H3NL82</accession>
<dbReference type="STRING" id="883114.HMPREF9709_00159"/>
<evidence type="ECO:0000256" key="4">
    <source>
        <dbReference type="ARBA" id="ARBA00022832"/>
    </source>
</evidence>
<dbReference type="OrthoDB" id="9801517at2"/>
<evidence type="ECO:0000256" key="3">
    <source>
        <dbReference type="ARBA" id="ARBA00022801"/>
    </source>
</evidence>
<dbReference type="GeneID" id="96998182"/>
<gene>
    <name evidence="10" type="ORF">HMPREF9709_00159</name>
</gene>
<comment type="similarity">
    <text evidence="1">Belongs to the acyl-ACP thioesterase family.</text>
</comment>
<evidence type="ECO:0000256" key="7">
    <source>
        <dbReference type="ARBA" id="ARBA00023160"/>
    </source>
</evidence>
<dbReference type="GO" id="GO:0000036">
    <property type="term" value="F:acyl carrier activity"/>
    <property type="evidence" value="ECO:0007669"/>
    <property type="project" value="TreeGrafter"/>
</dbReference>
<evidence type="ECO:0000259" key="9">
    <source>
        <dbReference type="Pfam" id="PF20791"/>
    </source>
</evidence>
<evidence type="ECO:0000259" key="8">
    <source>
        <dbReference type="Pfam" id="PF01643"/>
    </source>
</evidence>
<keyword evidence="6" id="KW-0443">Lipid metabolism</keyword>
<dbReference type="AlphaFoldDB" id="H3NL82"/>
<keyword evidence="7" id="KW-0275">Fatty acid biosynthesis</keyword>
<reference evidence="10 11" key="1">
    <citation type="submission" date="2012-01" db="EMBL/GenBank/DDBJ databases">
        <title>The Genome Sequence of Helcococcus kunzii ATCC 51366.</title>
        <authorList>
            <consortium name="The Broad Institute Genome Sequencing Platform"/>
            <person name="Earl A."/>
            <person name="Ward D."/>
            <person name="Feldgarden M."/>
            <person name="Gevers D."/>
            <person name="Huys G."/>
            <person name="Young S.K."/>
            <person name="Zeng Q."/>
            <person name="Gargeya S."/>
            <person name="Fitzgerald M."/>
            <person name="Haas B."/>
            <person name="Abouelleil A."/>
            <person name="Alvarado L."/>
            <person name="Arachchi H.M."/>
            <person name="Berlin A."/>
            <person name="Chapman S.B."/>
            <person name="Gearin G."/>
            <person name="Goldberg J."/>
            <person name="Griggs A."/>
            <person name="Gujja S."/>
            <person name="Hansen M."/>
            <person name="Heiman D."/>
            <person name="Howarth C."/>
            <person name="Larimer J."/>
            <person name="Lui A."/>
            <person name="MacDonald P.J.P."/>
            <person name="McCowen C."/>
            <person name="Montmayeur A."/>
            <person name="Murphy C."/>
            <person name="Neiman D."/>
            <person name="Pearson M."/>
            <person name="Priest M."/>
            <person name="Roberts A."/>
            <person name="Saif S."/>
            <person name="Shea T."/>
            <person name="Sisk P."/>
            <person name="Stolte C."/>
            <person name="Sykes S."/>
            <person name="Wortman J."/>
            <person name="Nusbaum C."/>
            <person name="Birren B."/>
        </authorList>
    </citation>
    <scope>NUCLEOTIDE SEQUENCE [LARGE SCALE GENOMIC DNA]</scope>
    <source>
        <strain evidence="10 11">ATCC 51366</strain>
    </source>
</reference>
<comment type="caution">
    <text evidence="10">The sequence shown here is derived from an EMBL/GenBank/DDBJ whole genome shotgun (WGS) entry which is preliminary data.</text>
</comment>
<dbReference type="EMBL" id="AGEI01000003">
    <property type="protein sequence ID" value="EHR36063.1"/>
    <property type="molecule type" value="Genomic_DNA"/>
</dbReference>
<dbReference type="PANTHER" id="PTHR31727">
    <property type="entry name" value="OLEOYL-ACYL CARRIER PROTEIN THIOESTERASE 1, CHLOROPLASTIC"/>
    <property type="match status" value="1"/>
</dbReference>
<feature type="domain" description="Acyl-ACP thioesterase-like C-terminal" evidence="9">
    <location>
        <begin position="142"/>
        <end position="207"/>
    </location>
</feature>
<evidence type="ECO:0000313" key="11">
    <source>
        <dbReference type="Proteomes" id="UP000004191"/>
    </source>
</evidence>
<name>H3NL82_9FIRM</name>
<keyword evidence="11" id="KW-1185">Reference proteome</keyword>
<feature type="domain" description="Acyl-ACP thioesterase N-terminal hotdog" evidence="8">
    <location>
        <begin position="4"/>
        <end position="122"/>
    </location>
</feature>
<dbReference type="SUPFAM" id="SSF54637">
    <property type="entry name" value="Thioesterase/thiol ester dehydrase-isomerase"/>
    <property type="match status" value="2"/>
</dbReference>
<protein>
    <recommendedName>
        <fullName evidence="12">Acyl-ACP thioesterase</fullName>
    </recommendedName>
</protein>
<keyword evidence="4" id="KW-0276">Fatty acid metabolism</keyword>
<dbReference type="InterPro" id="IPR049427">
    <property type="entry name" value="Acyl-ACP_TE_C"/>
</dbReference>
<dbReference type="GO" id="GO:0016297">
    <property type="term" value="F:fatty acyl-[ACP] hydrolase activity"/>
    <property type="evidence" value="ECO:0007669"/>
    <property type="project" value="InterPro"/>
</dbReference>
<evidence type="ECO:0000256" key="1">
    <source>
        <dbReference type="ARBA" id="ARBA00006500"/>
    </source>
</evidence>
<dbReference type="RefSeq" id="WP_005397020.1">
    <property type="nucleotide sequence ID" value="NZ_JH601088.1"/>
</dbReference>
<keyword evidence="3" id="KW-0378">Hydrolase</keyword>
<dbReference type="InterPro" id="IPR002864">
    <property type="entry name" value="Acyl-ACP_thioesterase_NHD"/>
</dbReference>
<dbReference type="InterPro" id="IPR045023">
    <property type="entry name" value="FATA/B"/>
</dbReference>
<dbReference type="PANTHER" id="PTHR31727:SF6">
    <property type="entry name" value="OLEOYL-ACYL CARRIER PROTEIN THIOESTERASE 1, CHLOROPLASTIC"/>
    <property type="match status" value="1"/>
</dbReference>
<evidence type="ECO:0000256" key="2">
    <source>
        <dbReference type="ARBA" id="ARBA00022516"/>
    </source>
</evidence>
<evidence type="ECO:0008006" key="12">
    <source>
        <dbReference type="Google" id="ProtNLM"/>
    </source>
</evidence>
<dbReference type="Pfam" id="PF20791">
    <property type="entry name" value="Acyl-ACP_TE_C"/>
    <property type="match status" value="1"/>
</dbReference>
<organism evidence="10 11">
    <name type="scientific">Helcococcus kunzii ATCC 51366</name>
    <dbReference type="NCBI Taxonomy" id="883114"/>
    <lineage>
        <taxon>Bacteria</taxon>
        <taxon>Bacillati</taxon>
        <taxon>Bacillota</taxon>
        <taxon>Tissierellia</taxon>
        <taxon>Tissierellales</taxon>
        <taxon>Peptoniphilaceae</taxon>
        <taxon>Helcococcus</taxon>
    </lineage>
</organism>
<evidence type="ECO:0000313" key="10">
    <source>
        <dbReference type="EMBL" id="EHR36063.1"/>
    </source>
</evidence>
<evidence type="ECO:0000256" key="6">
    <source>
        <dbReference type="ARBA" id="ARBA00023098"/>
    </source>
</evidence>
<sequence>MKSKYTYKIPFYLCNQNLHLRADGLLKLLVDASSRNTAEVEGDIEGYHWILYRWYINIYDKILSEDEIEIETYSRKIDRFFAYRNFYIYKSGVKILEADCKWLLVNDEGKIVRIFPELIEKYGQSEGFAMPKSEVKPLENYSKVQNIHIRKSDIDVNGHVNNSNYLQYIEDVINLENKSIKNLDLIYKKELKYVDQPKIHYSQNNNIFECAISTDNIHTIAKIELE</sequence>
<evidence type="ECO:0000256" key="5">
    <source>
        <dbReference type="ARBA" id="ARBA00022946"/>
    </source>
</evidence>
<dbReference type="Pfam" id="PF01643">
    <property type="entry name" value="Acyl-ACP_TE"/>
    <property type="match status" value="1"/>
</dbReference>
<dbReference type="InterPro" id="IPR029069">
    <property type="entry name" value="HotDog_dom_sf"/>
</dbReference>
<keyword evidence="2" id="KW-0444">Lipid biosynthesis</keyword>